<keyword evidence="1" id="KW-0732">Signal</keyword>
<reference evidence="3 4" key="1">
    <citation type="submission" date="2019-11" db="EMBL/GenBank/DDBJ databases">
        <title>Draft Genome Sequences of Six Type Strains of the Genus Massilia.</title>
        <authorList>
            <person name="Miess H."/>
            <person name="Frediansyah A."/>
            <person name="Goeker M."/>
            <person name="Gross H."/>
        </authorList>
    </citation>
    <scope>NUCLEOTIDE SEQUENCE [LARGE SCALE GENOMIC DNA]</scope>
    <source>
        <strain evidence="3 4">DSM 17513</strain>
    </source>
</reference>
<gene>
    <name evidence="3" type="ORF">GJV26_24815</name>
</gene>
<dbReference type="OrthoDB" id="8756331at2"/>
<accession>A0A6I3XMM2</accession>
<organism evidence="3 4">
    <name type="scientific">Pseudoduganella dura</name>
    <dbReference type="NCBI Taxonomy" id="321982"/>
    <lineage>
        <taxon>Bacteria</taxon>
        <taxon>Pseudomonadati</taxon>
        <taxon>Pseudomonadota</taxon>
        <taxon>Betaproteobacteria</taxon>
        <taxon>Burkholderiales</taxon>
        <taxon>Oxalobacteraceae</taxon>
        <taxon>Telluria group</taxon>
        <taxon>Pseudoduganella</taxon>
    </lineage>
</organism>
<dbReference type="Proteomes" id="UP000431684">
    <property type="component" value="Unassembled WGS sequence"/>
</dbReference>
<dbReference type="InterPro" id="IPR013424">
    <property type="entry name" value="Ice-binding_C"/>
</dbReference>
<dbReference type="RefSeq" id="WP_155711318.1">
    <property type="nucleotide sequence ID" value="NZ_BMWU01000005.1"/>
</dbReference>
<feature type="signal peptide" evidence="1">
    <location>
        <begin position="1"/>
        <end position="23"/>
    </location>
</feature>
<dbReference type="Pfam" id="PF07589">
    <property type="entry name" value="PEP-CTERM"/>
    <property type="match status" value="1"/>
</dbReference>
<evidence type="ECO:0000313" key="3">
    <source>
        <dbReference type="EMBL" id="MUI15653.1"/>
    </source>
</evidence>
<feature type="domain" description="Ice-binding protein C-terminal" evidence="2">
    <location>
        <begin position="180"/>
        <end position="205"/>
    </location>
</feature>
<sequence length="209" mass="22288">MTKLRQRLAMAAAIFAFALNAHAAIGSASAADVTLDGQQADAFVYQQGWNPHAGPQGDPSGIGTAFDAFGSGSYNLLDKYDSNQGFSNTGTLTFTFTETTGTNGLWTVTNTSATSIVTLDLVFAIHAGNQGGAWLFDDETIQPGETLQGDWQILWTVGNNNAHPDFSNLTLFERNMVTTPIPEPGTYAMLLAGLMVTGVAYRKRRGKQG</sequence>
<dbReference type="AlphaFoldDB" id="A0A6I3XMM2"/>
<dbReference type="EMBL" id="WNWM01000002">
    <property type="protein sequence ID" value="MUI15653.1"/>
    <property type="molecule type" value="Genomic_DNA"/>
</dbReference>
<name>A0A6I3XMM2_9BURK</name>
<evidence type="ECO:0000313" key="4">
    <source>
        <dbReference type="Proteomes" id="UP000431684"/>
    </source>
</evidence>
<dbReference type="NCBIfam" id="TIGR02595">
    <property type="entry name" value="PEP_CTERM"/>
    <property type="match status" value="1"/>
</dbReference>
<evidence type="ECO:0000256" key="1">
    <source>
        <dbReference type="SAM" id="SignalP"/>
    </source>
</evidence>
<protein>
    <submittedName>
        <fullName evidence="3">PEP-CTERM sorting domain-containing protein</fullName>
    </submittedName>
</protein>
<comment type="caution">
    <text evidence="3">The sequence shown here is derived from an EMBL/GenBank/DDBJ whole genome shotgun (WGS) entry which is preliminary data.</text>
</comment>
<keyword evidence="4" id="KW-1185">Reference proteome</keyword>
<proteinExistence type="predicted"/>
<evidence type="ECO:0000259" key="2">
    <source>
        <dbReference type="Pfam" id="PF07589"/>
    </source>
</evidence>
<feature type="chain" id="PRO_5026149360" evidence="1">
    <location>
        <begin position="24"/>
        <end position="209"/>
    </location>
</feature>